<proteinExistence type="predicted"/>
<evidence type="ECO:0000313" key="2">
    <source>
        <dbReference type="Proteomes" id="UP001152795"/>
    </source>
</evidence>
<dbReference type="Proteomes" id="UP001152795">
    <property type="component" value="Unassembled WGS sequence"/>
</dbReference>
<organism evidence="1 2">
    <name type="scientific">Paramuricea clavata</name>
    <name type="common">Red gorgonian</name>
    <name type="synonym">Violescent sea-whip</name>
    <dbReference type="NCBI Taxonomy" id="317549"/>
    <lineage>
        <taxon>Eukaryota</taxon>
        <taxon>Metazoa</taxon>
        <taxon>Cnidaria</taxon>
        <taxon>Anthozoa</taxon>
        <taxon>Octocorallia</taxon>
        <taxon>Malacalcyonacea</taxon>
        <taxon>Plexauridae</taxon>
        <taxon>Paramuricea</taxon>
    </lineage>
</organism>
<reference evidence="1" key="1">
    <citation type="submission" date="2020-04" db="EMBL/GenBank/DDBJ databases">
        <authorList>
            <person name="Alioto T."/>
            <person name="Alioto T."/>
            <person name="Gomez Garrido J."/>
        </authorList>
    </citation>
    <scope>NUCLEOTIDE SEQUENCE</scope>
    <source>
        <strain evidence="1">A484AB</strain>
    </source>
</reference>
<accession>A0A7D9ECE5</accession>
<sequence>MAESSVTIQHEVDPATGNLITTVTETICATPVYKDLPQDCHKAAMFNVPREKDKLVIKVGGKEKVVVNTMRLSCQSDTYQKGHRYGGVVIYLYNGKSDWRTANNTHCLSGYIIIQDTDSKNVKQWRSEPGQVHGAVYRNAFGESVNNAKVVGEGFAFLEKFEMVSGVFNNPSGSEFHDSRKRMNEASVHCLRKIVTDYWKYGGSSYIGHTFKIKDLLLDFKD</sequence>
<protein>
    <submittedName>
        <fullName evidence="1">Uncharacterized protein</fullName>
    </submittedName>
</protein>
<name>A0A7D9ECE5_PARCT</name>
<comment type="caution">
    <text evidence="1">The sequence shown here is derived from an EMBL/GenBank/DDBJ whole genome shotgun (WGS) entry which is preliminary data.</text>
</comment>
<gene>
    <name evidence="1" type="ORF">PACLA_8A067183</name>
</gene>
<keyword evidence="2" id="KW-1185">Reference proteome</keyword>
<dbReference type="AlphaFoldDB" id="A0A7D9ECE5"/>
<evidence type="ECO:0000313" key="1">
    <source>
        <dbReference type="EMBL" id="CAB4006851.1"/>
    </source>
</evidence>
<dbReference type="EMBL" id="CACRXK020005624">
    <property type="protein sequence ID" value="CAB4006851.1"/>
    <property type="molecule type" value="Genomic_DNA"/>
</dbReference>
<dbReference type="OrthoDB" id="5963582at2759"/>